<dbReference type="AlphaFoldDB" id="A0AB33IS20"/>
<sequence length="116" mass="13379">MFAASRDGQQMYLNVLNPHALASGQSGRACVHYRSARKILLARGMSHIFDNVPRRLYPELRRKVMDCFSSDRQFYYCQKGEKPISPGVQKAIGQLFMNYRLGTESLFDAHEEGFDW</sequence>
<proteinExistence type="predicted"/>
<protein>
    <submittedName>
        <fullName evidence="1">Uncharacterized protein</fullName>
    </submittedName>
</protein>
<accession>A0AB33IS20</accession>
<dbReference type="EMBL" id="AP035785">
    <property type="protein sequence ID" value="BFO72354.1"/>
    <property type="molecule type" value="Genomic_DNA"/>
</dbReference>
<evidence type="ECO:0000313" key="1">
    <source>
        <dbReference type="EMBL" id="BFO72354.1"/>
    </source>
</evidence>
<organism evidence="1">
    <name type="scientific">Prevotella sp. GTC17253</name>
    <dbReference type="NCBI Taxonomy" id="3236793"/>
    <lineage>
        <taxon>Bacteria</taxon>
        <taxon>Pseudomonadati</taxon>
        <taxon>Bacteroidota</taxon>
        <taxon>Bacteroidia</taxon>
        <taxon>Bacteroidales</taxon>
        <taxon>Prevotellaceae</taxon>
        <taxon>Prevotella</taxon>
    </lineage>
</organism>
<gene>
    <name evidence="1" type="ORF">GTC17253_23200</name>
</gene>
<dbReference type="Pfam" id="PF19555">
    <property type="entry name" value="DUF6078"/>
    <property type="match status" value="1"/>
</dbReference>
<name>A0AB33IS20_9BACT</name>
<dbReference type="InterPro" id="IPR045724">
    <property type="entry name" value="DUF6078"/>
</dbReference>
<reference evidence="1" key="1">
    <citation type="submission" date="2024-07" db="EMBL/GenBank/DDBJ databases">
        <title>Complete genome sequence of Prevotella sp. YM-2024 GTC17253.</title>
        <authorList>
            <person name="Hayashi M."/>
            <person name="Muto Y."/>
            <person name="Tanaka K."/>
            <person name="Niwa H."/>
        </authorList>
    </citation>
    <scope>NUCLEOTIDE SEQUENCE</scope>
    <source>
        <strain evidence="1">GTC17253</strain>
    </source>
</reference>